<dbReference type="PROSITE" id="PS51141">
    <property type="entry name" value="ZF_SBP"/>
    <property type="match status" value="1"/>
</dbReference>
<dbReference type="SUPFAM" id="SSF103612">
    <property type="entry name" value="SBT domain"/>
    <property type="match status" value="1"/>
</dbReference>
<dbReference type="Pfam" id="PF03110">
    <property type="entry name" value="SBP"/>
    <property type="match status" value="1"/>
</dbReference>
<dbReference type="InterPro" id="IPR004333">
    <property type="entry name" value="SBP_dom"/>
</dbReference>
<evidence type="ECO:0000256" key="2">
    <source>
        <dbReference type="ARBA" id="ARBA00022771"/>
    </source>
</evidence>
<evidence type="ECO:0000256" key="3">
    <source>
        <dbReference type="ARBA" id="ARBA00022833"/>
    </source>
</evidence>
<dbReference type="PANTHER" id="PTHR31251:SF169">
    <property type="entry name" value="SQUAMOSA PROMOTER-BINDING-LIKE PROTEIN 8"/>
    <property type="match status" value="1"/>
</dbReference>
<dbReference type="PANTHER" id="PTHR31251">
    <property type="entry name" value="SQUAMOSA PROMOTER-BINDING-LIKE PROTEIN 4"/>
    <property type="match status" value="1"/>
</dbReference>
<organism evidence="7 8">
    <name type="scientific">Sphagnum jensenii</name>
    <dbReference type="NCBI Taxonomy" id="128206"/>
    <lineage>
        <taxon>Eukaryota</taxon>
        <taxon>Viridiplantae</taxon>
        <taxon>Streptophyta</taxon>
        <taxon>Embryophyta</taxon>
        <taxon>Bryophyta</taxon>
        <taxon>Sphagnophytina</taxon>
        <taxon>Sphagnopsida</taxon>
        <taxon>Sphagnales</taxon>
        <taxon>Sphagnaceae</taxon>
        <taxon>Sphagnum</taxon>
    </lineage>
</organism>
<sequence>MEVLCGRDLHVVEHGPSSLPQASSVTEGCLTMAFYITSGSSSSSPPSTKKQRVTSPSSAAAAGGGGGIQNPAPPPRCQVEGCTADLSSAKDYHRRHKVCEMHSKASKAIAAGREQRFCQQCSRFHVLTEFDEIKRSCRRRLAGHNERRRKPHLESSSSAAAAAAAASNLSFNCRISSPMRSTDAFHIHGTAADSLSLDDCKQTQFLEQIQGSQGGGRPLSSPDLHDDDEHSNHHHPFANVLNLSSPWRPGENVRSPQHIQVEEKEGQLIMLDRHYGTPSSNRLLMFLQSPRGQMRGALDPSPDVGLSNLSPLVVGGGGSSQEFVDGAKGSLCQNLSLGGGGGWENNNHHNYHHNQGCESQSSGCALSLLSWGTTPCPPALDLCVDNTSLDHHHHHQLVADNNMGSNTVASFATHHLPQQQSQEHYLAFEKLFSKQSGGLGAMGISDIRITDIQQQPLEQSQLHGVGGGGGGGDDGASVCRCISSIISIRFILLLLLVCIRRCKHPSMEEEESMASLVPRFMLLRAPCSAPNICSRS</sequence>
<dbReference type="EMBL" id="OZ020107">
    <property type="protein sequence ID" value="CAK9259314.1"/>
    <property type="molecule type" value="Genomic_DNA"/>
</dbReference>
<name>A0ABP0VXT2_9BRYO</name>
<dbReference type="InterPro" id="IPR044817">
    <property type="entry name" value="SBP-like"/>
</dbReference>
<evidence type="ECO:0000256" key="1">
    <source>
        <dbReference type="ARBA" id="ARBA00022723"/>
    </source>
</evidence>
<feature type="domain" description="SBP-type" evidence="6">
    <location>
        <begin position="74"/>
        <end position="151"/>
    </location>
</feature>
<evidence type="ECO:0000256" key="4">
    <source>
        <dbReference type="PROSITE-ProRule" id="PRU00470"/>
    </source>
</evidence>
<keyword evidence="3" id="KW-0862">Zinc</keyword>
<keyword evidence="2 4" id="KW-0863">Zinc-finger</keyword>
<protein>
    <recommendedName>
        <fullName evidence="6">SBP-type domain-containing protein</fullName>
    </recommendedName>
</protein>
<evidence type="ECO:0000313" key="8">
    <source>
        <dbReference type="Proteomes" id="UP001497444"/>
    </source>
</evidence>
<keyword evidence="8" id="KW-1185">Reference proteome</keyword>
<dbReference type="Gene3D" id="4.10.1100.10">
    <property type="entry name" value="Transcription factor, SBP-box domain"/>
    <property type="match status" value="1"/>
</dbReference>
<accession>A0ABP0VXT2</accession>
<reference evidence="7" key="1">
    <citation type="submission" date="2024-02" db="EMBL/GenBank/DDBJ databases">
        <authorList>
            <consortium name="ELIXIR-Norway"/>
            <consortium name="Elixir Norway"/>
        </authorList>
    </citation>
    <scope>NUCLEOTIDE SEQUENCE</scope>
</reference>
<proteinExistence type="predicted"/>
<keyword evidence="1" id="KW-0479">Metal-binding</keyword>
<feature type="region of interest" description="Disordered" evidence="5">
    <location>
        <begin position="209"/>
        <end position="257"/>
    </location>
</feature>
<feature type="compositionally biased region" description="Low complexity" evidence="5">
    <location>
        <begin position="38"/>
        <end position="47"/>
    </location>
</feature>
<evidence type="ECO:0000313" key="7">
    <source>
        <dbReference type="EMBL" id="CAK9259314.1"/>
    </source>
</evidence>
<gene>
    <name evidence="7" type="ORF">CSSPJE1EN1_LOCUS4792</name>
</gene>
<dbReference type="Proteomes" id="UP001497444">
    <property type="component" value="Chromosome 12"/>
</dbReference>
<evidence type="ECO:0000259" key="6">
    <source>
        <dbReference type="PROSITE" id="PS51141"/>
    </source>
</evidence>
<evidence type="ECO:0000256" key="5">
    <source>
        <dbReference type="SAM" id="MobiDB-lite"/>
    </source>
</evidence>
<feature type="region of interest" description="Disordered" evidence="5">
    <location>
        <begin position="38"/>
        <end position="76"/>
    </location>
</feature>
<dbReference type="InterPro" id="IPR036893">
    <property type="entry name" value="SBP_sf"/>
</dbReference>